<dbReference type="GO" id="GO:0016757">
    <property type="term" value="F:glycosyltransferase activity"/>
    <property type="evidence" value="ECO:0007669"/>
    <property type="project" value="InterPro"/>
</dbReference>
<feature type="transmembrane region" description="Helical" evidence="1">
    <location>
        <begin position="20"/>
        <end position="42"/>
    </location>
</feature>
<name>A0A420YMD2_9PEZI</name>
<keyword evidence="1" id="KW-0472">Membrane</keyword>
<comment type="caution">
    <text evidence="2">The sequence shown here is derived from an EMBL/GenBank/DDBJ whole genome shotgun (WGS) entry which is preliminary data.</text>
</comment>
<dbReference type="Proteomes" id="UP000275385">
    <property type="component" value="Unassembled WGS sequence"/>
</dbReference>
<evidence type="ECO:0000313" key="2">
    <source>
        <dbReference type="EMBL" id="RKU49040.1"/>
    </source>
</evidence>
<sequence length="493" mass="54689">MYQGPACLSNIRGLASVPAVHALAVSLVLWLAIFVYCNWTLWREPHGAYFHSDHAYDLDYSLLRQQEARAFLQQYSNASSASTGQTPSPPQRVGEHPVLCAALTTIRRTHPDAAHYFSDSVGSMLAGLSPRERAAVNITVLFANADGPTLHPDFGAPWLSALVDHAAGYEGMSAAQLAELRRQEETEDFQSKGVYDYTYALEKCYRETRAPFIAVFEDDIIFSADWLARTLLGLQHLATAPADKRPQWLYLRLFYSETYLVWDAETDWWYGHIFTTFALASLSSAVLLLLLRQGLRLCGTGTGAASYQPVNKRNGFLVRLRLRLDLPTIAVLSLIVVPAFTALTFMAGKYSLPMYSLRGSNSMVGSILDKQDGAHRDAGVLPMDKHGCCSQALVFDRARVPELIAYLRGVGRGQTDMMIEDYCDQTHLRRFALGEQVVQHVGVISSRGGGGVHGPSVWAFHFEEGRQAEVEKKKQKALQNLNWELLESLQAGG</sequence>
<dbReference type="PANTHER" id="PTHR31410">
    <property type="entry name" value="TRANSMEMBRANE PROTEIN 246"/>
    <property type="match status" value="1"/>
</dbReference>
<keyword evidence="3" id="KW-1185">Reference proteome</keyword>
<dbReference type="EMBL" id="QVQW01000003">
    <property type="protein sequence ID" value="RKU49040.1"/>
    <property type="molecule type" value="Genomic_DNA"/>
</dbReference>
<feature type="transmembrane region" description="Helical" evidence="1">
    <location>
        <begin position="326"/>
        <end position="348"/>
    </location>
</feature>
<organism evidence="2 3">
    <name type="scientific">Coniochaeta pulveracea</name>
    <dbReference type="NCBI Taxonomy" id="177199"/>
    <lineage>
        <taxon>Eukaryota</taxon>
        <taxon>Fungi</taxon>
        <taxon>Dikarya</taxon>
        <taxon>Ascomycota</taxon>
        <taxon>Pezizomycotina</taxon>
        <taxon>Sordariomycetes</taxon>
        <taxon>Sordariomycetidae</taxon>
        <taxon>Coniochaetales</taxon>
        <taxon>Coniochaetaceae</taxon>
        <taxon>Coniochaeta</taxon>
    </lineage>
</organism>
<reference evidence="2 3" key="1">
    <citation type="submission" date="2018-08" db="EMBL/GenBank/DDBJ databases">
        <title>Draft genome of the lignicolous fungus Coniochaeta pulveracea.</title>
        <authorList>
            <person name="Borstlap C.J."/>
            <person name="De Witt R.N."/>
            <person name="Botha A."/>
            <person name="Volschenk H."/>
        </authorList>
    </citation>
    <scope>NUCLEOTIDE SEQUENCE [LARGE SCALE GENOMIC DNA]</scope>
    <source>
        <strain evidence="2 3">CAB683</strain>
    </source>
</reference>
<dbReference type="AlphaFoldDB" id="A0A420YMD2"/>
<dbReference type="CDD" id="cd22189">
    <property type="entry name" value="PGAP4-like_fungal"/>
    <property type="match status" value="1"/>
</dbReference>
<gene>
    <name evidence="2" type="ORF">DL546_009773</name>
</gene>
<feature type="transmembrane region" description="Helical" evidence="1">
    <location>
        <begin position="269"/>
        <end position="291"/>
    </location>
</feature>
<dbReference type="OrthoDB" id="2016523at2759"/>
<proteinExistence type="predicted"/>
<dbReference type="GO" id="GO:0000139">
    <property type="term" value="C:Golgi membrane"/>
    <property type="evidence" value="ECO:0007669"/>
    <property type="project" value="InterPro"/>
</dbReference>
<dbReference type="GO" id="GO:0006506">
    <property type="term" value="P:GPI anchor biosynthetic process"/>
    <property type="evidence" value="ECO:0007669"/>
    <property type="project" value="InterPro"/>
</dbReference>
<protein>
    <submittedName>
        <fullName evidence="2">Uncharacterized protein</fullName>
    </submittedName>
</protein>
<accession>A0A420YMD2</accession>
<keyword evidence="1" id="KW-0812">Transmembrane</keyword>
<evidence type="ECO:0000256" key="1">
    <source>
        <dbReference type="SAM" id="Phobius"/>
    </source>
</evidence>
<dbReference type="PANTHER" id="PTHR31410:SF1">
    <property type="entry name" value="POST-GPI ATTACHMENT TO PROTEINS FACTOR 4"/>
    <property type="match status" value="1"/>
</dbReference>
<keyword evidence="1" id="KW-1133">Transmembrane helix</keyword>
<evidence type="ECO:0000313" key="3">
    <source>
        <dbReference type="Proteomes" id="UP000275385"/>
    </source>
</evidence>
<dbReference type="InterPro" id="IPR029675">
    <property type="entry name" value="PGAP4"/>
</dbReference>